<keyword evidence="3" id="KW-1185">Reference proteome</keyword>
<gene>
    <name evidence="2" type="ORF">DN069_30635</name>
</gene>
<dbReference type="GO" id="GO:0016874">
    <property type="term" value="F:ligase activity"/>
    <property type="evidence" value="ECO:0007669"/>
    <property type="project" value="UniProtKB-KW"/>
</dbReference>
<proteinExistence type="predicted"/>
<dbReference type="NCBIfam" id="TIGR02778">
    <property type="entry name" value="ligD_pol"/>
    <property type="match status" value="1"/>
</dbReference>
<dbReference type="Proteomes" id="UP000248889">
    <property type="component" value="Unassembled WGS sequence"/>
</dbReference>
<dbReference type="EMBL" id="QKYN01000136">
    <property type="protein sequence ID" value="RAG81820.1"/>
    <property type="molecule type" value="Genomic_DNA"/>
</dbReference>
<dbReference type="AlphaFoldDB" id="A0A2X0K3B6"/>
<evidence type="ECO:0000313" key="2">
    <source>
        <dbReference type="EMBL" id="RAG81820.1"/>
    </source>
</evidence>
<keyword evidence="2" id="KW-0436">Ligase</keyword>
<feature type="domain" description="DNA ligase D polymerase" evidence="1">
    <location>
        <begin position="28"/>
        <end position="283"/>
    </location>
</feature>
<organism evidence="2 3">
    <name type="scientific">Streptacidiphilus pinicola</name>
    <dbReference type="NCBI Taxonomy" id="2219663"/>
    <lineage>
        <taxon>Bacteria</taxon>
        <taxon>Bacillati</taxon>
        <taxon>Actinomycetota</taxon>
        <taxon>Actinomycetes</taxon>
        <taxon>Kitasatosporales</taxon>
        <taxon>Streptomycetaceae</taxon>
        <taxon>Streptacidiphilus</taxon>
    </lineage>
</organism>
<dbReference type="PANTHER" id="PTHR42705">
    <property type="entry name" value="BIFUNCTIONAL NON-HOMOLOGOUS END JOINING PROTEIN LIGD"/>
    <property type="match status" value="1"/>
</dbReference>
<protein>
    <submittedName>
        <fullName evidence="2">ATP-dependent DNA ligase</fullName>
    </submittedName>
</protein>
<dbReference type="Pfam" id="PF21686">
    <property type="entry name" value="LigD_Prim-Pol"/>
    <property type="match status" value="1"/>
</dbReference>
<dbReference type="InterPro" id="IPR014145">
    <property type="entry name" value="LigD_pol_dom"/>
</dbReference>
<sequence>MPQKVRVQVDGRPLLLSHLDKVLWPAWTKAEMLDYYARVADAMAPHLRDRPASFLRGPEGMTGPLFVAKNPPPQTPDWVRIEVIEAKEGPREHLVLDDAPSLIAAANLYCLEIHVPQWTLTTGRDGHDRLVVDLDPGEGATAVECCVAALLVREALAADGLACWPVTSGSKGLHLYTPLPPTTEDAVVGYARTAAERLAAAYPQLLVARMTKALRTGKVFLDWSQNSTSKTTSAPYTLRATRTPVPGVSTPLTWSEVESCRSVEDLAFSPEDVIARVAAHGDLAAGLCDPAEARGLPG</sequence>
<evidence type="ECO:0000259" key="1">
    <source>
        <dbReference type="Pfam" id="PF21686"/>
    </source>
</evidence>
<comment type="caution">
    <text evidence="2">The sequence shown here is derived from an EMBL/GenBank/DDBJ whole genome shotgun (WGS) entry which is preliminary data.</text>
</comment>
<evidence type="ECO:0000313" key="3">
    <source>
        <dbReference type="Proteomes" id="UP000248889"/>
    </source>
</evidence>
<dbReference type="OrthoDB" id="9802472at2"/>
<name>A0A2X0K3B6_9ACTN</name>
<dbReference type="Gene3D" id="3.90.920.10">
    <property type="entry name" value="DNA primase, PRIM domain"/>
    <property type="match status" value="1"/>
</dbReference>
<dbReference type="PANTHER" id="PTHR42705:SF2">
    <property type="entry name" value="BIFUNCTIONAL NON-HOMOLOGOUS END JOINING PROTEIN LIGD"/>
    <property type="match status" value="1"/>
</dbReference>
<dbReference type="InterPro" id="IPR052171">
    <property type="entry name" value="NHEJ_LigD"/>
</dbReference>
<reference evidence="2 3" key="1">
    <citation type="submission" date="2018-06" db="EMBL/GenBank/DDBJ databases">
        <title>Streptacidiphilus pinicola sp. nov., isolated from pine grove soil.</title>
        <authorList>
            <person name="Roh S.G."/>
            <person name="Park S."/>
            <person name="Kim M.-K."/>
            <person name="Yun B.-R."/>
            <person name="Park J."/>
            <person name="Kim M.J."/>
            <person name="Kim Y.S."/>
            <person name="Kim S.B."/>
        </authorList>
    </citation>
    <scope>NUCLEOTIDE SEQUENCE [LARGE SCALE GENOMIC DNA]</scope>
    <source>
        <strain evidence="2 3">MMS16-CNU450</strain>
    </source>
</reference>
<accession>A0A2X0K3B6</accession>